<feature type="region of interest" description="Disordered" evidence="2">
    <location>
        <begin position="314"/>
        <end position="352"/>
    </location>
</feature>
<dbReference type="Proteomes" id="UP000078348">
    <property type="component" value="Unassembled WGS sequence"/>
</dbReference>
<dbReference type="InterPro" id="IPR052641">
    <property type="entry name" value="AKAP7_isoform_gamma"/>
</dbReference>
<reference evidence="4 5" key="1">
    <citation type="submission" date="2016-05" db="EMBL/GenBank/DDBJ databases">
        <title>Nuclear genome of Blastocystis sp. subtype 1 NandII.</title>
        <authorList>
            <person name="Gentekaki E."/>
            <person name="Curtis B."/>
            <person name="Stairs C."/>
            <person name="Eme L."/>
            <person name="Herman E."/>
            <person name="Klimes V."/>
            <person name="Arias M.C."/>
            <person name="Elias M."/>
            <person name="Hilliou F."/>
            <person name="Klute M."/>
            <person name="Malik S.-B."/>
            <person name="Pightling A."/>
            <person name="Rachubinski R."/>
            <person name="Salas D."/>
            <person name="Schlacht A."/>
            <person name="Suga H."/>
            <person name="Archibald J."/>
            <person name="Ball S.G."/>
            <person name="Clark G."/>
            <person name="Dacks J."/>
            <person name="Van Der Giezen M."/>
            <person name="Tsaousis A."/>
            <person name="Roger A."/>
        </authorList>
    </citation>
    <scope>NUCLEOTIDE SEQUENCE [LARGE SCALE GENOMIC DNA]</scope>
    <source>
        <strain evidence="5">ATCC 50177 / NandII</strain>
    </source>
</reference>
<sequence>MEEAFVKLQAQFGRWTAPVAAPIIQATVQGGKRLRPTHFLSLRLKSPNLWKHAEFIQEKMTEINPMLEKVKVDASKLHITLGVFNLEAPSRYNQMMDAMTHIRDCFRFYYCNGPNPLPCVISLQGLGVFREDVLFFNIRDDEAFHRLQCCVQSIRQYLVSCSILTEDPLSWTAHATIAKKSAAISSFKSINEFKRNRDALSITNDLVYRVMSSLYGGDMNYYFGDYLFSEIELNEMKLDGDGYYVTPEKVPIYAHSPIPLPPSFHPIQKPVIVEERQTTVLPERHSTLCDCPQCHLHFSSERQLKRHMRIHSKEDAVHASPASVVEEPAQPAQPRPSGKQEEGRNRRRPFRR</sequence>
<dbReference type="EMBL" id="LXWW01000068">
    <property type="protein sequence ID" value="OAO16655.1"/>
    <property type="molecule type" value="Genomic_DNA"/>
</dbReference>
<dbReference type="InterPro" id="IPR019510">
    <property type="entry name" value="AKAP7-like_phosphoesterase"/>
</dbReference>
<dbReference type="GO" id="GO:0010738">
    <property type="term" value="P:regulation of protein kinase A signaling"/>
    <property type="evidence" value="ECO:0007669"/>
    <property type="project" value="TreeGrafter"/>
</dbReference>
<name>A0A196SHZ0_BLAHN</name>
<dbReference type="PROSITE" id="PS50157">
    <property type="entry name" value="ZINC_FINGER_C2H2_2"/>
    <property type="match status" value="1"/>
</dbReference>
<evidence type="ECO:0000313" key="4">
    <source>
        <dbReference type="EMBL" id="OAO16655.1"/>
    </source>
</evidence>
<evidence type="ECO:0000256" key="1">
    <source>
        <dbReference type="PROSITE-ProRule" id="PRU00042"/>
    </source>
</evidence>
<dbReference type="InterPro" id="IPR013087">
    <property type="entry name" value="Znf_C2H2_type"/>
</dbReference>
<dbReference type="GO" id="GO:0008270">
    <property type="term" value="F:zinc ion binding"/>
    <property type="evidence" value="ECO:0007669"/>
    <property type="project" value="UniProtKB-KW"/>
</dbReference>
<dbReference type="Gene3D" id="3.90.1140.10">
    <property type="entry name" value="Cyclic phosphodiesterase"/>
    <property type="match status" value="1"/>
</dbReference>
<keyword evidence="5" id="KW-1185">Reference proteome</keyword>
<dbReference type="PANTHER" id="PTHR15934:SF2">
    <property type="entry name" value="A-KINASE ANCHOR PROTEIN 7-LIKE PHOSPHOESTERASE DOMAIN-CONTAINING PROTEIN"/>
    <property type="match status" value="1"/>
</dbReference>
<dbReference type="InterPro" id="IPR036236">
    <property type="entry name" value="Znf_C2H2_sf"/>
</dbReference>
<feature type="domain" description="C2H2-type" evidence="3">
    <location>
        <begin position="289"/>
        <end position="316"/>
    </location>
</feature>
<dbReference type="SUPFAM" id="SSF55144">
    <property type="entry name" value="LigT-like"/>
    <property type="match status" value="1"/>
</dbReference>
<dbReference type="AlphaFoldDB" id="A0A196SHZ0"/>
<protein>
    <submittedName>
        <fullName evidence="4">Anchor protein AKAP7</fullName>
    </submittedName>
</protein>
<dbReference type="Gene3D" id="3.30.160.60">
    <property type="entry name" value="Classic Zinc Finger"/>
    <property type="match status" value="1"/>
</dbReference>
<proteinExistence type="predicted"/>
<dbReference type="STRING" id="478820.A0A196SHZ0"/>
<dbReference type="OrthoDB" id="277832at2759"/>
<keyword evidence="1" id="KW-0862">Zinc</keyword>
<keyword evidence="1" id="KW-0863">Zinc-finger</keyword>
<keyword evidence="1" id="KW-0479">Metal-binding</keyword>
<evidence type="ECO:0000259" key="3">
    <source>
        <dbReference type="PROSITE" id="PS50157"/>
    </source>
</evidence>
<evidence type="ECO:0000256" key="2">
    <source>
        <dbReference type="SAM" id="MobiDB-lite"/>
    </source>
</evidence>
<comment type="caution">
    <text evidence="4">The sequence shown here is derived from an EMBL/GenBank/DDBJ whole genome shotgun (WGS) entry which is preliminary data.</text>
</comment>
<dbReference type="SUPFAM" id="SSF57667">
    <property type="entry name" value="beta-beta-alpha zinc fingers"/>
    <property type="match status" value="1"/>
</dbReference>
<organism evidence="4 5">
    <name type="scientific">Blastocystis sp. subtype 1 (strain ATCC 50177 / NandII)</name>
    <dbReference type="NCBI Taxonomy" id="478820"/>
    <lineage>
        <taxon>Eukaryota</taxon>
        <taxon>Sar</taxon>
        <taxon>Stramenopiles</taxon>
        <taxon>Bigyra</taxon>
        <taxon>Opalozoa</taxon>
        <taxon>Opalinata</taxon>
        <taxon>Blastocystidae</taxon>
        <taxon>Blastocystis</taxon>
    </lineage>
</organism>
<dbReference type="GO" id="GO:0034237">
    <property type="term" value="F:protein kinase A regulatory subunit binding"/>
    <property type="evidence" value="ECO:0007669"/>
    <property type="project" value="TreeGrafter"/>
</dbReference>
<dbReference type="GO" id="GO:0005829">
    <property type="term" value="C:cytosol"/>
    <property type="evidence" value="ECO:0007669"/>
    <property type="project" value="TreeGrafter"/>
</dbReference>
<accession>A0A196SHZ0</accession>
<dbReference type="PANTHER" id="PTHR15934">
    <property type="entry name" value="RNA 2',3'-CYCLIC PHOSPHODIESTERASE"/>
    <property type="match status" value="1"/>
</dbReference>
<gene>
    <name evidence="4" type="ORF">AV274_1619</name>
</gene>
<dbReference type="Pfam" id="PF10469">
    <property type="entry name" value="AKAP7_NLS"/>
    <property type="match status" value="1"/>
</dbReference>
<dbReference type="PROSITE" id="PS00028">
    <property type="entry name" value="ZINC_FINGER_C2H2_1"/>
    <property type="match status" value="1"/>
</dbReference>
<evidence type="ECO:0000313" key="5">
    <source>
        <dbReference type="Proteomes" id="UP000078348"/>
    </source>
</evidence>
<dbReference type="InterPro" id="IPR009097">
    <property type="entry name" value="Cyclic_Pdiesterase"/>
</dbReference>